<dbReference type="EMBL" id="JABBVZ010000004">
    <property type="protein sequence ID" value="NMP21146.1"/>
    <property type="molecule type" value="Genomic_DNA"/>
</dbReference>
<dbReference type="InterPro" id="IPR049557">
    <property type="entry name" value="Transketolase_CS"/>
</dbReference>
<dbReference type="UniPathway" id="UPA00064">
    <property type="reaction ID" value="UER00091"/>
</dbReference>
<feature type="binding site" evidence="10">
    <location>
        <begin position="147"/>
        <end position="148"/>
    </location>
    <ligand>
        <name>thiamine diphosphate</name>
        <dbReference type="ChEBI" id="CHEBI:58937"/>
    </ligand>
</feature>
<feature type="binding site" evidence="10">
    <location>
        <position position="146"/>
    </location>
    <ligand>
        <name>Mg(2+)</name>
        <dbReference type="ChEBI" id="CHEBI:18420"/>
    </ligand>
</feature>
<keyword evidence="7 10" id="KW-0784">Thiamine biosynthesis</keyword>
<feature type="binding site" evidence="10">
    <location>
        <position position="175"/>
    </location>
    <ligand>
        <name>thiamine diphosphate</name>
        <dbReference type="ChEBI" id="CHEBI:58937"/>
    </ligand>
</feature>
<dbReference type="SMART" id="SM00861">
    <property type="entry name" value="Transket_pyr"/>
    <property type="match status" value="1"/>
</dbReference>
<dbReference type="GO" id="GO:0008661">
    <property type="term" value="F:1-deoxy-D-xylulose-5-phosphate synthase activity"/>
    <property type="evidence" value="ECO:0007669"/>
    <property type="project" value="UniProtKB-UniRule"/>
</dbReference>
<feature type="domain" description="Transketolase-like pyrimidine-binding" evidence="11">
    <location>
        <begin position="316"/>
        <end position="480"/>
    </location>
</feature>
<dbReference type="Pfam" id="PF13292">
    <property type="entry name" value="DXP_synthase_N"/>
    <property type="match status" value="1"/>
</dbReference>
<evidence type="ECO:0000256" key="9">
    <source>
        <dbReference type="ARBA" id="ARBA00023229"/>
    </source>
</evidence>
<comment type="pathway">
    <text evidence="1 10">Metabolic intermediate biosynthesis; 1-deoxy-D-xylulose 5-phosphate biosynthesis; 1-deoxy-D-xylulose 5-phosphate from D-glyceraldehyde 3-phosphate and pyruvate: step 1/1.</text>
</comment>
<dbReference type="Proteomes" id="UP000533476">
    <property type="component" value="Unassembled WGS sequence"/>
</dbReference>
<dbReference type="NCBIfam" id="TIGR00204">
    <property type="entry name" value="dxs"/>
    <property type="match status" value="1"/>
</dbReference>
<dbReference type="GO" id="GO:0000287">
    <property type="term" value="F:magnesium ion binding"/>
    <property type="evidence" value="ECO:0007669"/>
    <property type="project" value="UniProtKB-UniRule"/>
</dbReference>
<comment type="caution">
    <text evidence="12">The sequence shown here is derived from an EMBL/GenBank/DDBJ whole genome shotgun (WGS) entry which is preliminary data.</text>
</comment>
<evidence type="ECO:0000256" key="2">
    <source>
        <dbReference type="ARBA" id="ARBA00011081"/>
    </source>
</evidence>
<dbReference type="InterPro" id="IPR009014">
    <property type="entry name" value="Transketo_C/PFOR_II"/>
</dbReference>
<dbReference type="SUPFAM" id="SSF52518">
    <property type="entry name" value="Thiamin diphosphate-binding fold (THDP-binding)"/>
    <property type="match status" value="2"/>
</dbReference>
<keyword evidence="5 10" id="KW-0479">Metal-binding</keyword>
<sequence length="630" mass="68614">MAKLLDGIHAPGDFRRFTVSQLRQLAQEIRQDILDTTARQGGHVGASLGAVELVLALHYVYNTPEDKVIFDIGHQAYAHKIITGRRAEFPSIRQLGGLSGFLKRHESPYDVWEAGHAGTSLSGAVGLAVARQFTGADYRVAALIGDGALTAGMAWEALNQLGHLGTPMTVLVNDNSMSIAPNVGAFSRYLTELRTAPSYMRLKQDLDQALESLPLFGSRLRWTAERLKELAHAAILPDNVFEALGFKYYGPIDGHDLDGLIPVLRTARDADGPVVVHVITQKGKGYKPAEERPVQFHGPGPFERTSGEMIKKAEPPSYSLVFSRTLVELAKDRPDIVAITAAMPDGTKLDYFQSQYPDRFFDVGIAEQHAATFAAGLAMAGMRPVFAVYSTFLQRAYDQVIHDICHQNLPVLFGVDRAGLVGGDGATHQGVYDMAFLRTVPNLEIAMGKDESELRQLVAAALDRPGPVAVRYPRGAGRGLSLDEPFGTLEWGRAEWLRHGRDVTFIALGPMVYKAMEAAELLADQGIEAGVLNARFVKPLDGEALKQAVQESRALMTVEEHAVAGGFGAAVAEWVIAQGLSVPLRIEGLPDVFIDHGPTDYYLDLYGLSAEALSRKAVEWLERLSSEVQP</sequence>
<dbReference type="PANTHER" id="PTHR43322:SF5">
    <property type="entry name" value="1-DEOXY-D-XYLULOSE-5-PHOSPHATE SYNTHASE, CHLOROPLASTIC"/>
    <property type="match status" value="1"/>
</dbReference>
<dbReference type="AlphaFoldDB" id="A0A7Y0L1R0"/>
<keyword evidence="13" id="KW-1185">Reference proteome</keyword>
<protein>
    <recommendedName>
        <fullName evidence="10">1-deoxy-D-xylulose-5-phosphate synthase</fullName>
        <ecNumber evidence="10">2.2.1.7</ecNumber>
    </recommendedName>
    <alternativeName>
        <fullName evidence="10">1-deoxyxylulose-5-phosphate synthase</fullName>
        <shortName evidence="10">DXP synthase</shortName>
        <shortName evidence="10">DXPS</shortName>
    </alternativeName>
</protein>
<dbReference type="SUPFAM" id="SSF52922">
    <property type="entry name" value="TK C-terminal domain-like"/>
    <property type="match status" value="1"/>
</dbReference>
<evidence type="ECO:0000256" key="8">
    <source>
        <dbReference type="ARBA" id="ARBA00023052"/>
    </source>
</evidence>
<comment type="catalytic activity">
    <reaction evidence="10">
        <text>D-glyceraldehyde 3-phosphate + pyruvate + H(+) = 1-deoxy-D-xylulose 5-phosphate + CO2</text>
        <dbReference type="Rhea" id="RHEA:12605"/>
        <dbReference type="ChEBI" id="CHEBI:15361"/>
        <dbReference type="ChEBI" id="CHEBI:15378"/>
        <dbReference type="ChEBI" id="CHEBI:16526"/>
        <dbReference type="ChEBI" id="CHEBI:57792"/>
        <dbReference type="ChEBI" id="CHEBI:59776"/>
        <dbReference type="EC" id="2.2.1.7"/>
    </reaction>
</comment>
<dbReference type="Gene3D" id="3.40.50.920">
    <property type="match status" value="1"/>
</dbReference>
<keyword evidence="8 10" id="KW-0786">Thiamine pyrophosphate</keyword>
<keyword evidence="6 10" id="KW-0460">Magnesium</keyword>
<keyword evidence="4 10" id="KW-0808">Transferase</keyword>
<evidence type="ECO:0000256" key="4">
    <source>
        <dbReference type="ARBA" id="ARBA00022679"/>
    </source>
</evidence>
<comment type="cofactor">
    <cofactor evidence="10">
        <name>thiamine diphosphate</name>
        <dbReference type="ChEBI" id="CHEBI:58937"/>
    </cofactor>
    <text evidence="10">Binds 1 thiamine pyrophosphate per subunit.</text>
</comment>
<comment type="function">
    <text evidence="10">Catalyzes the acyloin condensation reaction between C atoms 2 and 3 of pyruvate and glyceraldehyde 3-phosphate to yield 1-deoxy-D-xylulose-5-phosphate (DXP).</text>
</comment>
<dbReference type="GO" id="GO:0005829">
    <property type="term" value="C:cytosol"/>
    <property type="evidence" value="ECO:0007669"/>
    <property type="project" value="TreeGrafter"/>
</dbReference>
<evidence type="ECO:0000313" key="12">
    <source>
        <dbReference type="EMBL" id="NMP21146.1"/>
    </source>
</evidence>
<evidence type="ECO:0000256" key="3">
    <source>
        <dbReference type="ARBA" id="ARBA00011738"/>
    </source>
</evidence>
<dbReference type="InterPro" id="IPR005477">
    <property type="entry name" value="Dxylulose-5-P_synthase"/>
</dbReference>
<dbReference type="FunFam" id="3.40.50.970:FF:000005">
    <property type="entry name" value="1-deoxy-D-xylulose-5-phosphate synthase"/>
    <property type="match status" value="1"/>
</dbReference>
<evidence type="ECO:0000259" key="11">
    <source>
        <dbReference type="SMART" id="SM00861"/>
    </source>
</evidence>
<comment type="cofactor">
    <cofactor evidence="10">
        <name>Mg(2+)</name>
        <dbReference type="ChEBI" id="CHEBI:18420"/>
    </cofactor>
    <text evidence="10">Binds 1 Mg(2+) ion per subunit.</text>
</comment>
<dbReference type="Gene3D" id="3.40.50.970">
    <property type="match status" value="2"/>
</dbReference>
<dbReference type="GO" id="GO:0030976">
    <property type="term" value="F:thiamine pyrophosphate binding"/>
    <property type="evidence" value="ECO:0007669"/>
    <property type="project" value="UniProtKB-UniRule"/>
</dbReference>
<dbReference type="Pfam" id="PF02780">
    <property type="entry name" value="Transketolase_C"/>
    <property type="match status" value="1"/>
</dbReference>
<evidence type="ECO:0000256" key="7">
    <source>
        <dbReference type="ARBA" id="ARBA00022977"/>
    </source>
</evidence>
<feature type="binding site" evidence="10">
    <location>
        <position position="286"/>
    </location>
    <ligand>
        <name>thiamine diphosphate</name>
        <dbReference type="ChEBI" id="CHEBI:58937"/>
    </ligand>
</feature>
<dbReference type="NCBIfam" id="NF003933">
    <property type="entry name" value="PRK05444.2-2"/>
    <property type="match status" value="1"/>
</dbReference>
<gene>
    <name evidence="10" type="primary">dxs</name>
    <name evidence="12" type="ORF">HIJ39_02075</name>
</gene>
<dbReference type="RefSeq" id="WP_169096186.1">
    <property type="nucleotide sequence ID" value="NZ_JABBVZ010000004.1"/>
</dbReference>
<dbReference type="InterPro" id="IPR029061">
    <property type="entry name" value="THDP-binding"/>
</dbReference>
<dbReference type="InterPro" id="IPR020826">
    <property type="entry name" value="Transketolase_BS"/>
</dbReference>
<feature type="binding site" evidence="10">
    <location>
        <begin position="115"/>
        <end position="117"/>
    </location>
    <ligand>
        <name>thiamine diphosphate</name>
        <dbReference type="ChEBI" id="CHEBI:58937"/>
    </ligand>
</feature>
<comment type="subunit">
    <text evidence="3 10">Homodimer.</text>
</comment>
<dbReference type="CDD" id="cd02007">
    <property type="entry name" value="TPP_DXS"/>
    <property type="match status" value="1"/>
</dbReference>
<dbReference type="InterPro" id="IPR033248">
    <property type="entry name" value="Transketolase_C"/>
</dbReference>
<feature type="binding site" evidence="10">
    <location>
        <position position="74"/>
    </location>
    <ligand>
        <name>thiamine diphosphate</name>
        <dbReference type="ChEBI" id="CHEBI:58937"/>
    </ligand>
</feature>
<name>A0A7Y0L1R0_9FIRM</name>
<dbReference type="PROSITE" id="PS00802">
    <property type="entry name" value="TRANSKETOLASE_2"/>
    <property type="match status" value="1"/>
</dbReference>
<comment type="similarity">
    <text evidence="2 10">Belongs to the transketolase family. DXPS subfamily.</text>
</comment>
<evidence type="ECO:0000256" key="10">
    <source>
        <dbReference type="HAMAP-Rule" id="MF_00315"/>
    </source>
</evidence>
<dbReference type="GO" id="GO:0016114">
    <property type="term" value="P:terpenoid biosynthetic process"/>
    <property type="evidence" value="ECO:0007669"/>
    <property type="project" value="UniProtKB-UniRule"/>
</dbReference>
<keyword evidence="9 10" id="KW-0414">Isoprene biosynthesis</keyword>
<dbReference type="InterPro" id="IPR005475">
    <property type="entry name" value="Transketolase-like_Pyr-bd"/>
</dbReference>
<feature type="binding site" evidence="10">
    <location>
        <position position="175"/>
    </location>
    <ligand>
        <name>Mg(2+)</name>
        <dbReference type="ChEBI" id="CHEBI:18420"/>
    </ligand>
</feature>
<dbReference type="GO" id="GO:0009228">
    <property type="term" value="P:thiamine biosynthetic process"/>
    <property type="evidence" value="ECO:0007669"/>
    <property type="project" value="UniProtKB-UniRule"/>
</dbReference>
<reference evidence="12 13" key="1">
    <citation type="submission" date="2020-04" db="EMBL/GenBank/DDBJ databases">
        <authorList>
            <person name="Zhang R."/>
            <person name="Schippers A."/>
        </authorList>
    </citation>
    <scope>NUCLEOTIDE SEQUENCE [LARGE SCALE GENOMIC DNA]</scope>
    <source>
        <strain evidence="12 13">DSM 109850</strain>
    </source>
</reference>
<proteinExistence type="inferred from homology"/>
<accession>A0A7Y0L1R0</accession>
<feature type="binding site" evidence="10">
    <location>
        <position position="367"/>
    </location>
    <ligand>
        <name>thiamine diphosphate</name>
        <dbReference type="ChEBI" id="CHEBI:58937"/>
    </ligand>
</feature>
<evidence type="ECO:0000256" key="5">
    <source>
        <dbReference type="ARBA" id="ARBA00022723"/>
    </source>
</evidence>
<dbReference type="CDD" id="cd07033">
    <property type="entry name" value="TPP_PYR_DXS_TK_like"/>
    <property type="match status" value="1"/>
</dbReference>
<evidence type="ECO:0000313" key="13">
    <source>
        <dbReference type="Proteomes" id="UP000533476"/>
    </source>
</evidence>
<dbReference type="Pfam" id="PF02779">
    <property type="entry name" value="Transket_pyr"/>
    <property type="match status" value="1"/>
</dbReference>
<dbReference type="PANTHER" id="PTHR43322">
    <property type="entry name" value="1-D-DEOXYXYLULOSE 5-PHOSPHATE SYNTHASE-RELATED"/>
    <property type="match status" value="1"/>
</dbReference>
<dbReference type="PROSITE" id="PS00801">
    <property type="entry name" value="TRANSKETOLASE_1"/>
    <property type="match status" value="1"/>
</dbReference>
<evidence type="ECO:0000256" key="6">
    <source>
        <dbReference type="ARBA" id="ARBA00022842"/>
    </source>
</evidence>
<dbReference type="HAMAP" id="MF_00315">
    <property type="entry name" value="DXP_synth"/>
    <property type="match status" value="1"/>
</dbReference>
<dbReference type="EC" id="2.2.1.7" evidence="10"/>
<organism evidence="12 13">
    <name type="scientific">Sulfobacillus harzensis</name>
    <dbReference type="NCBI Taxonomy" id="2729629"/>
    <lineage>
        <taxon>Bacteria</taxon>
        <taxon>Bacillati</taxon>
        <taxon>Bacillota</taxon>
        <taxon>Clostridia</taxon>
        <taxon>Eubacteriales</taxon>
        <taxon>Clostridiales Family XVII. Incertae Sedis</taxon>
        <taxon>Sulfobacillus</taxon>
    </lineage>
</organism>
<dbReference type="GO" id="GO:0019288">
    <property type="term" value="P:isopentenyl diphosphate biosynthetic process, methylerythritol 4-phosphate pathway"/>
    <property type="evidence" value="ECO:0007669"/>
    <property type="project" value="TreeGrafter"/>
</dbReference>
<evidence type="ECO:0000256" key="1">
    <source>
        <dbReference type="ARBA" id="ARBA00004980"/>
    </source>
</evidence>